<gene>
    <name evidence="9" type="ORF">KUV26_20440</name>
</gene>
<organism evidence="9 10">
    <name type="scientific">Leisingera daeponensis</name>
    <dbReference type="NCBI Taxonomy" id="405746"/>
    <lineage>
        <taxon>Bacteria</taxon>
        <taxon>Pseudomonadati</taxon>
        <taxon>Pseudomonadota</taxon>
        <taxon>Alphaproteobacteria</taxon>
        <taxon>Rhodobacterales</taxon>
        <taxon>Roseobacteraceae</taxon>
        <taxon>Leisingera</taxon>
    </lineage>
</organism>
<keyword evidence="6 8" id="KW-1133">Transmembrane helix</keyword>
<dbReference type="EMBL" id="JAHVJA010000014">
    <property type="protein sequence ID" value="MBY6141813.1"/>
    <property type="molecule type" value="Genomic_DNA"/>
</dbReference>
<keyword evidence="10" id="KW-1185">Reference proteome</keyword>
<feature type="transmembrane region" description="Helical" evidence="8">
    <location>
        <begin position="35"/>
        <end position="55"/>
    </location>
</feature>
<feature type="transmembrane region" description="Helical" evidence="8">
    <location>
        <begin position="366"/>
        <end position="385"/>
    </location>
</feature>
<dbReference type="PANTHER" id="PTHR30047:SF7">
    <property type="entry name" value="HIGH-AFFINITY CHOLINE TRANSPORT PROTEIN"/>
    <property type="match status" value="1"/>
</dbReference>
<feature type="transmembrane region" description="Helical" evidence="8">
    <location>
        <begin position="337"/>
        <end position="354"/>
    </location>
</feature>
<evidence type="ECO:0000313" key="9">
    <source>
        <dbReference type="EMBL" id="MBY6141813.1"/>
    </source>
</evidence>
<evidence type="ECO:0000313" key="10">
    <source>
        <dbReference type="Proteomes" id="UP000766629"/>
    </source>
</evidence>
<accession>A0ABS7NKV0</accession>
<comment type="caution">
    <text evidence="9">The sequence shown here is derived from an EMBL/GenBank/DDBJ whole genome shotgun (WGS) entry which is preliminary data.</text>
</comment>
<keyword evidence="7 8" id="KW-0472">Membrane</keyword>
<evidence type="ECO:0000256" key="2">
    <source>
        <dbReference type="ARBA" id="ARBA00005658"/>
    </source>
</evidence>
<feature type="transmembrane region" description="Helical" evidence="8">
    <location>
        <begin position="67"/>
        <end position="86"/>
    </location>
</feature>
<keyword evidence="3" id="KW-0813">Transport</keyword>
<feature type="transmembrane region" description="Helical" evidence="8">
    <location>
        <begin position="423"/>
        <end position="456"/>
    </location>
</feature>
<evidence type="ECO:0000256" key="4">
    <source>
        <dbReference type="ARBA" id="ARBA00022475"/>
    </source>
</evidence>
<comment type="subcellular location">
    <subcellularLocation>
        <location evidence="1">Cell membrane</location>
        <topology evidence="1">Multi-pass membrane protein</topology>
    </subcellularLocation>
</comment>
<feature type="transmembrane region" description="Helical" evidence="8">
    <location>
        <begin position="106"/>
        <end position="127"/>
    </location>
</feature>
<evidence type="ECO:0000256" key="6">
    <source>
        <dbReference type="ARBA" id="ARBA00022989"/>
    </source>
</evidence>
<keyword evidence="4" id="KW-1003">Cell membrane</keyword>
<protein>
    <submittedName>
        <fullName evidence="9">BCCT family transporter</fullName>
    </submittedName>
</protein>
<sequence length="523" mass="57105">MSLEQGFDGHYPYNAVARTGLLKGVHPRMSIASKLMVIAFVLFTVANVEFASSVFDGIKLWITSTLSWYYILMISIFLLFSVWLAFSRYGHIRLGKDSDRPEFGNFSWFAMLFSAGMGNGVLFWSIAEPMYHLQGNPFIEMAGTEANSALAASTAMLITAFHWGVHGWAVYVIVALSLAYFAYRKGLPLSMRSTLYPLIGDRIYGFWGHAVDLLAIFGTIFGVATTLGLGVQQMNTGLSLLTGIATSTTNQIILIAVVTGVATLSAVSGVSRGVRIISELNMWLTFAILAFFLFAGPTVYLLGQYVNLLGNYVQNFVPMGMWVDEEAGRDWQGWWTVFYWGWWIAWSPFVGLFIARVSKGRTLREFVIALLIVPPLVTMFLLAMFGGNAVSIELQGAGGIIEAVNESPTLALYATLEGMDVGLWGTAFAAIVTFLIASYFITSSDSGTLVICTMLAMGSQHPPRLVRIFWGVTEGVVASVLLVAGGLVALQTASIAAALPFSIVILLMMISLYRALKEELPSK</sequence>
<evidence type="ECO:0000256" key="1">
    <source>
        <dbReference type="ARBA" id="ARBA00004651"/>
    </source>
</evidence>
<evidence type="ECO:0000256" key="8">
    <source>
        <dbReference type="SAM" id="Phobius"/>
    </source>
</evidence>
<feature type="transmembrane region" description="Helical" evidence="8">
    <location>
        <begin position="282"/>
        <end position="302"/>
    </location>
</feature>
<name>A0ABS7NKV0_9RHOB</name>
<feature type="transmembrane region" description="Helical" evidence="8">
    <location>
        <begin position="204"/>
        <end position="231"/>
    </location>
</feature>
<feature type="transmembrane region" description="Helical" evidence="8">
    <location>
        <begin position="495"/>
        <end position="516"/>
    </location>
</feature>
<reference evidence="9 10" key="1">
    <citation type="submission" date="2021-06" db="EMBL/GenBank/DDBJ databases">
        <title>50 bacteria genomes isolated from Dapeng, Shenzhen, China.</title>
        <authorList>
            <person name="Zheng W."/>
            <person name="Yu S."/>
            <person name="Huang Y."/>
        </authorList>
    </citation>
    <scope>NUCLEOTIDE SEQUENCE [LARGE SCALE GENOMIC DNA]</scope>
    <source>
        <strain evidence="9 10">DP1N14-2</strain>
    </source>
</reference>
<feature type="transmembrane region" description="Helical" evidence="8">
    <location>
        <begin position="468"/>
        <end position="489"/>
    </location>
</feature>
<proteinExistence type="inferred from homology"/>
<dbReference type="Proteomes" id="UP000766629">
    <property type="component" value="Unassembled WGS sequence"/>
</dbReference>
<dbReference type="InterPro" id="IPR000060">
    <property type="entry name" value="BCCT_transptr"/>
</dbReference>
<feature type="transmembrane region" description="Helical" evidence="8">
    <location>
        <begin position="165"/>
        <end position="183"/>
    </location>
</feature>
<evidence type="ECO:0000256" key="7">
    <source>
        <dbReference type="ARBA" id="ARBA00023136"/>
    </source>
</evidence>
<dbReference type="RefSeq" id="WP_222509771.1">
    <property type="nucleotide sequence ID" value="NZ_JAHVJA010000014.1"/>
</dbReference>
<feature type="transmembrane region" description="Helical" evidence="8">
    <location>
        <begin position="251"/>
        <end position="270"/>
    </location>
</feature>
<evidence type="ECO:0000256" key="3">
    <source>
        <dbReference type="ARBA" id="ARBA00022448"/>
    </source>
</evidence>
<dbReference type="NCBIfam" id="TIGR00842">
    <property type="entry name" value="bcct"/>
    <property type="match status" value="1"/>
</dbReference>
<comment type="similarity">
    <text evidence="2">Belongs to the BCCT transporter (TC 2.A.15) family.</text>
</comment>
<dbReference type="PANTHER" id="PTHR30047">
    <property type="entry name" value="HIGH-AFFINITY CHOLINE TRANSPORT PROTEIN-RELATED"/>
    <property type="match status" value="1"/>
</dbReference>
<evidence type="ECO:0000256" key="5">
    <source>
        <dbReference type="ARBA" id="ARBA00022692"/>
    </source>
</evidence>
<keyword evidence="5 8" id="KW-0812">Transmembrane</keyword>
<dbReference type="Pfam" id="PF02028">
    <property type="entry name" value="BCCT"/>
    <property type="match status" value="1"/>
</dbReference>